<name>A0AAV0GAR0_9ASTE</name>
<organism evidence="1 2">
    <name type="scientific">Cuscuta epithymum</name>
    <dbReference type="NCBI Taxonomy" id="186058"/>
    <lineage>
        <taxon>Eukaryota</taxon>
        <taxon>Viridiplantae</taxon>
        <taxon>Streptophyta</taxon>
        <taxon>Embryophyta</taxon>
        <taxon>Tracheophyta</taxon>
        <taxon>Spermatophyta</taxon>
        <taxon>Magnoliopsida</taxon>
        <taxon>eudicotyledons</taxon>
        <taxon>Gunneridae</taxon>
        <taxon>Pentapetalae</taxon>
        <taxon>asterids</taxon>
        <taxon>lamiids</taxon>
        <taxon>Solanales</taxon>
        <taxon>Convolvulaceae</taxon>
        <taxon>Cuscuteae</taxon>
        <taxon>Cuscuta</taxon>
        <taxon>Cuscuta subgen. Cuscuta</taxon>
    </lineage>
</organism>
<sequence length="216" mass="24745">MVKPVISSSCGGNNMLCSHINPNVHGLSHQNTCFDFAVCPQHLAYSHSRTEGVLFFLLYTLGWNARTNSLRFILSLNRSMINQMIIGEGRCKSTRQKGGKILIFDLYPVEYTIYSIGYQLDFQSDQSGDKEVCRGRFGHDQFSYPIGYTDTPDRICLLFSLRIRSSMPQNHTFYTYPIGYTSVLDRVPELHSQKAYKYTFFPSQQKTNSYILLNSV</sequence>
<protein>
    <submittedName>
        <fullName evidence="1">Uncharacterized protein</fullName>
    </submittedName>
</protein>
<evidence type="ECO:0000313" key="2">
    <source>
        <dbReference type="Proteomes" id="UP001152523"/>
    </source>
</evidence>
<evidence type="ECO:0000313" key="1">
    <source>
        <dbReference type="EMBL" id="CAH9145071.1"/>
    </source>
</evidence>
<keyword evidence="2" id="KW-1185">Reference proteome</keyword>
<gene>
    <name evidence="1" type="ORF">CEPIT_LOCUS41930</name>
</gene>
<comment type="caution">
    <text evidence="1">The sequence shown here is derived from an EMBL/GenBank/DDBJ whole genome shotgun (WGS) entry which is preliminary data.</text>
</comment>
<proteinExistence type="predicted"/>
<reference evidence="1" key="1">
    <citation type="submission" date="2022-07" db="EMBL/GenBank/DDBJ databases">
        <authorList>
            <person name="Macas J."/>
            <person name="Novak P."/>
            <person name="Neumann P."/>
        </authorList>
    </citation>
    <scope>NUCLEOTIDE SEQUENCE</scope>
</reference>
<accession>A0AAV0GAR0</accession>
<dbReference type="EMBL" id="CAMAPF010001073">
    <property type="protein sequence ID" value="CAH9145071.1"/>
    <property type="molecule type" value="Genomic_DNA"/>
</dbReference>
<dbReference type="AlphaFoldDB" id="A0AAV0GAR0"/>
<dbReference type="Proteomes" id="UP001152523">
    <property type="component" value="Unassembled WGS sequence"/>
</dbReference>